<name>A0ACB8V7T1_9TELE</name>
<organism evidence="1 2">
    <name type="scientific">Scortum barcoo</name>
    <name type="common">barcoo grunter</name>
    <dbReference type="NCBI Taxonomy" id="214431"/>
    <lineage>
        <taxon>Eukaryota</taxon>
        <taxon>Metazoa</taxon>
        <taxon>Chordata</taxon>
        <taxon>Craniata</taxon>
        <taxon>Vertebrata</taxon>
        <taxon>Euteleostomi</taxon>
        <taxon>Actinopterygii</taxon>
        <taxon>Neopterygii</taxon>
        <taxon>Teleostei</taxon>
        <taxon>Neoteleostei</taxon>
        <taxon>Acanthomorphata</taxon>
        <taxon>Eupercaria</taxon>
        <taxon>Centrarchiformes</taxon>
        <taxon>Terapontoidei</taxon>
        <taxon>Terapontidae</taxon>
        <taxon>Scortum</taxon>
    </lineage>
</organism>
<sequence>MSPSSSLSFSLSLSTFCSSLCLACLYEHPGCFSLYTLNIIPPCPSQVQLFENMVESEDGVSVYSQYMEVNSASQSTQDRYMRLTNGTFLNEVMRVIDPNPKVERLYDSERDDHMLRVQNFSILNRHLRAFYQEDLQQLILMPLPNVAILGQDPLTEAAVEELRRLLLLLLGCAVQCEKKETFIQQIQSLDIETQAAIASCIQQRPKKLSLLQVTQDPRMVLPLRWEELVEVDGADLQLVFSSMAKQIQSLLAQRDTHLEPTKADIKVASQLCRLFLLDPRIAELCREREAQADSTAAPLGGRSEEPPQGLALQLADSKAKLRRLKQQLEDKGDQILDYAQELQTMEEQLKKLQKEEQQQLCAALQETKVLLEEQLADARGRCSSLRELERDNLLLRQRIIDVEAERDTERQRVDELLEMNMSLEVNLRHDSDSAPAPVHQRFFQSELDSDEELSELIDQKPLSVEVGEASTLRLLGAEQENAELRRRLEELQAQQEVRDQGLLLAEIIYNSLALLGQGLNRLNTHPKMFQNLKNENATLKQRLEQLVSKLQHLEDKRKEEGVKKPDREEEEKERGVQGSESFRGEGEGRVRMMEERERRVEIIGREAGVGEEVLHVQEGKAEPCDEEAESKRRGEAEGGQKDREKEEKERERKKEQAAVTTSPEIKKDPSLEEITATADQPVSPLSGPDVELLKNQLQEAQEEADRHAVVAQDLRTKLGEQSRRTWEAEQKLVVLEAELQHLKKAAESLGEARRQIEIDRSTAQYPTIILSGSSVGGAGYGGGAVPPAEPNGAPQDADHGHRHPGGRAGGTGERDRDTLRSNMDAMRTAQRKGEQLELTVQSLRAELERQGRTLETSRRREVELEAELREANLEAESLARARDQALLEASRLEQEKEVCQSELDGHRKEGRQREREAARLRQQLESTTLALEHSNQRARALDAEHRRVCQQLSESKELCSRLQDLEKELSTRLTSTEEVKQQLQEQHADAQAKISSLSQDLSSEQERSQELSTEVQCLSQKLQKAEAELQTTSDSLSQSQERIDSLSQSLRRSESLLQLEKRRGSAEVDAASNSDSNKMHVCQTHTRETSHLDQSSEAGKGRDLSVTHDYATGEAERQLSERLIELEKEKAVAVARQEALLSRLSQSQEACEHLKEQLEALRRHSLSLQESCTSLQTLNTQLQVEQASLNSQHAALLARCSQSEARSAALEAESKVWAREREESAARMEALRRDHERMTALQQRQEVELEELLDKHSQLRSNNRSLEAQHRELEARYKELLDGKTQLEERERQMKMEREEMEAEAQGRLERERELERLKEDNERLQAQQKEWLASQAELLAQGSVLRGELSASQLERTRLEGELSALRETNQSLDLSNARLTSQYQASLKSFKGTKQLLTQLKGNMEEENRHLAEQNQSLLKENRALLEQSLERRDQHYSQQREYQEKLSELRREKQKLVEKIMDQYRVLEPNVQPPASKAKKSNWIADRMKKLIKPRGGGREGRALFTAAGSVENLADSTEFTSDTQTPQPDPRSAPVSPSPMRKTQTQTEPDISVPGTPAMRSGSGGRRKLGSRHGWGLGLTRGGSGVSQSFSPGDHKTSPRLRLRSGQNSSTVHWEGERGEANVPQAAEAPLANQESVEEDEGRGEGGKAE</sequence>
<comment type="caution">
    <text evidence="1">The sequence shown here is derived from an EMBL/GenBank/DDBJ whole genome shotgun (WGS) entry which is preliminary data.</text>
</comment>
<keyword evidence="2" id="KW-1185">Reference proteome</keyword>
<dbReference type="Proteomes" id="UP000831701">
    <property type="component" value="Chromosome 24"/>
</dbReference>
<gene>
    <name evidence="1" type="ORF">L3Q82_020508</name>
</gene>
<proteinExistence type="predicted"/>
<accession>A0ACB8V7T1</accession>
<reference evidence="1" key="1">
    <citation type="submission" date="2022-04" db="EMBL/GenBank/DDBJ databases">
        <title>Jade perch genome.</title>
        <authorList>
            <person name="Chao B."/>
        </authorList>
    </citation>
    <scope>NUCLEOTIDE SEQUENCE</scope>
    <source>
        <strain evidence="1">CB-2022</strain>
    </source>
</reference>
<evidence type="ECO:0000313" key="1">
    <source>
        <dbReference type="EMBL" id="KAI3351677.1"/>
    </source>
</evidence>
<dbReference type="EMBL" id="CM041554">
    <property type="protein sequence ID" value="KAI3351677.1"/>
    <property type="molecule type" value="Genomic_DNA"/>
</dbReference>
<evidence type="ECO:0000313" key="2">
    <source>
        <dbReference type="Proteomes" id="UP000831701"/>
    </source>
</evidence>
<protein>
    <submittedName>
        <fullName evidence="1">Uncharacterized protein</fullName>
    </submittedName>
</protein>